<dbReference type="GO" id="GO:0051539">
    <property type="term" value="F:4 iron, 4 sulfur cluster binding"/>
    <property type="evidence" value="ECO:0007669"/>
    <property type="project" value="UniProtKB-KW"/>
</dbReference>
<keyword evidence="3" id="KW-0819">tRNA processing</keyword>
<dbReference type="InterPro" id="IPR017900">
    <property type="entry name" value="4Fe4S_Fe_S_CS"/>
</dbReference>
<evidence type="ECO:0000256" key="3">
    <source>
        <dbReference type="ARBA" id="ARBA00022694"/>
    </source>
</evidence>
<dbReference type="NCBIfam" id="TIGR00276">
    <property type="entry name" value="tRNA epoxyqueuosine(34) reductase QueG"/>
    <property type="match status" value="1"/>
</dbReference>
<evidence type="ECO:0000256" key="5">
    <source>
        <dbReference type="ARBA" id="ARBA00022785"/>
    </source>
</evidence>
<accession>A0A1J0LUT6</accession>
<reference evidence="10" key="2">
    <citation type="journal article" date="2017" name="Stand. Genomic Sci.">
        <title>Complete genome sequence of Thermus brockianus GE-1 reveals key enzymes of xylan/xylose metabolism.</title>
        <authorList>
            <person name="Schaefers C."/>
            <person name="Blank S."/>
            <person name="Wiebusch S."/>
            <person name="Elleuche S."/>
            <person name="Antranikian G."/>
        </authorList>
    </citation>
    <scope>NUCLEOTIDE SEQUENCE</scope>
    <source>
        <strain evidence="10">GE-1</strain>
    </source>
</reference>
<keyword evidence="8" id="KW-0411">Iron-sulfur</keyword>
<dbReference type="PANTHER" id="PTHR30002">
    <property type="entry name" value="EPOXYQUEUOSINE REDUCTASE"/>
    <property type="match status" value="1"/>
</dbReference>
<evidence type="ECO:0000313" key="13">
    <source>
        <dbReference type="Proteomes" id="UP000831120"/>
    </source>
</evidence>
<reference evidence="11 13" key="3">
    <citation type="journal article" date="2022" name="Microbiol. Resour. Announc.">
        <title>Complete Genome Sequences of Thermus Strains Isolated from Senami Hot Spring in Japan.</title>
        <authorList>
            <person name="Miyazaki K."/>
        </authorList>
    </citation>
    <scope>NUCLEOTIDE SEQUENCE [LARGE SCALE GENOMIC DNA]</scope>
    <source>
        <strain evidence="11 13">SNM4-1</strain>
    </source>
</reference>
<dbReference type="GO" id="GO:0008616">
    <property type="term" value="P:tRNA queuosine(34) biosynthetic process"/>
    <property type="evidence" value="ECO:0007669"/>
    <property type="project" value="UniProtKB-KW"/>
</dbReference>
<dbReference type="EMBL" id="AP025593">
    <property type="protein sequence ID" value="BDG16713.1"/>
    <property type="molecule type" value="Genomic_DNA"/>
</dbReference>
<evidence type="ECO:0000259" key="9">
    <source>
        <dbReference type="PROSITE" id="PS51379"/>
    </source>
</evidence>
<keyword evidence="13" id="KW-1185">Reference proteome</keyword>
<dbReference type="InterPro" id="IPR011989">
    <property type="entry name" value="ARM-like"/>
</dbReference>
<dbReference type="Pfam" id="PF13484">
    <property type="entry name" value="Fer4_16"/>
    <property type="match status" value="1"/>
</dbReference>
<keyword evidence="7" id="KW-0408">Iron</keyword>
<keyword evidence="4" id="KW-0479">Metal-binding</keyword>
<dbReference type="Gene3D" id="1.25.10.10">
    <property type="entry name" value="Leucine-rich Repeat Variant"/>
    <property type="match status" value="1"/>
</dbReference>
<evidence type="ECO:0000313" key="10">
    <source>
        <dbReference type="EMBL" id="APD09976.1"/>
    </source>
</evidence>
<gene>
    <name evidence="10" type="ORF">A0O31_01891</name>
    <name evidence="11" type="ORF">TbrSNM41_14470</name>
</gene>
<dbReference type="PROSITE" id="PS00198">
    <property type="entry name" value="4FE4S_FER_1"/>
    <property type="match status" value="1"/>
</dbReference>
<evidence type="ECO:0000256" key="4">
    <source>
        <dbReference type="ARBA" id="ARBA00022723"/>
    </source>
</evidence>
<dbReference type="AlphaFoldDB" id="A0A1J0LUT6"/>
<protein>
    <submittedName>
        <fullName evidence="11">Epoxyqueuosine reductase</fullName>
    </submittedName>
    <submittedName>
        <fullName evidence="10">Iron-sulfur protein</fullName>
    </submittedName>
</protein>
<dbReference type="STRING" id="56956.A0O31_01891"/>
<keyword evidence="2" id="KW-0963">Cytoplasm</keyword>
<evidence type="ECO:0000313" key="11">
    <source>
        <dbReference type="EMBL" id="BDG16713.1"/>
    </source>
</evidence>
<keyword evidence="5" id="KW-0671">Queuosine biosynthesis</keyword>
<dbReference type="Gene3D" id="3.30.70.20">
    <property type="match status" value="1"/>
</dbReference>
<dbReference type="Proteomes" id="UP000182993">
    <property type="component" value="Chromosome"/>
</dbReference>
<sequence>MDPKALLEEAARERGLGVAWAPLAPQEEAKARFQAWLGAGRHGGMAYLEGRVEERFDPRRRFPMAHSALLLFAPYAFPDPGKPPGGLRVGRVARYAWVRDYHLLLGEELRRLERVAEGLGVFAKGYVDHGPLSERTLAALSGAGWIGRNGYFLSQGFGVHAFIAVLLTSLEVAPSPLHPPRCGRCSRCLPACPTGALLGDGTLDARVCVSYLTVEHKGFIPPGLWPGIGAWLLGCDLCGEACPWGRFGKAWPGFAPEPELAHPDLRDFFRLSGHAFRKKYAGTAFLRPGRARMARNALIVLANLGLGESLMAEAAQDPNPLVRRTALHALFRAGKPIQGFLKDPDPTVRQDAQALLEAPGAVDLLQGGGQAPGPEVKEQGTEVVGYLEEAGLEGIRVQEEGVGPRLPGEA</sequence>
<dbReference type="InterPro" id="IPR013542">
    <property type="entry name" value="QueG_DUF1730"/>
</dbReference>
<dbReference type="Pfam" id="PF08331">
    <property type="entry name" value="QueG_DUF1730"/>
    <property type="match status" value="1"/>
</dbReference>
<evidence type="ECO:0000256" key="8">
    <source>
        <dbReference type="ARBA" id="ARBA00023014"/>
    </source>
</evidence>
<dbReference type="SUPFAM" id="SSF48371">
    <property type="entry name" value="ARM repeat"/>
    <property type="match status" value="1"/>
</dbReference>
<dbReference type="EMBL" id="CP016312">
    <property type="protein sequence ID" value="APD09976.1"/>
    <property type="molecule type" value="Genomic_DNA"/>
</dbReference>
<dbReference type="InterPro" id="IPR017896">
    <property type="entry name" value="4Fe4S_Fe-S-bd"/>
</dbReference>
<dbReference type="PANTHER" id="PTHR30002:SF4">
    <property type="entry name" value="EPOXYQUEUOSINE REDUCTASE"/>
    <property type="match status" value="1"/>
</dbReference>
<dbReference type="KEGG" id="tbc:A0O31_01891"/>
<evidence type="ECO:0000256" key="7">
    <source>
        <dbReference type="ARBA" id="ARBA00023004"/>
    </source>
</evidence>
<dbReference type="Proteomes" id="UP000831120">
    <property type="component" value="Chromosome"/>
</dbReference>
<reference evidence="12" key="1">
    <citation type="submission" date="2016-06" db="EMBL/GenBank/DDBJ databases">
        <title>Whole genome sequencing of Thermus brockianus strain GE-1.</title>
        <authorList>
            <person name="Schaefers C."/>
            <person name="Blank S."/>
            <person name="Wiebusch S."/>
            <person name="Elleuche S."/>
            <person name="Antranikian G."/>
        </authorList>
    </citation>
    <scope>NUCLEOTIDE SEQUENCE [LARGE SCALE GENOMIC DNA]</scope>
    <source>
        <strain evidence="12">GE-1</strain>
    </source>
</reference>
<dbReference type="RefSeq" id="WP_244362081.1">
    <property type="nucleotide sequence ID" value="NZ_AP025593.1"/>
</dbReference>
<dbReference type="InterPro" id="IPR004453">
    <property type="entry name" value="QueG"/>
</dbReference>
<dbReference type="GO" id="GO:0046872">
    <property type="term" value="F:metal ion binding"/>
    <property type="evidence" value="ECO:0007669"/>
    <property type="project" value="UniProtKB-KW"/>
</dbReference>
<dbReference type="GO" id="GO:0052693">
    <property type="term" value="F:epoxyqueuosine reductase activity"/>
    <property type="evidence" value="ECO:0007669"/>
    <property type="project" value="TreeGrafter"/>
</dbReference>
<proteinExistence type="predicted"/>
<feature type="domain" description="4Fe-4S ferredoxin-type" evidence="9">
    <location>
        <begin position="172"/>
        <end position="202"/>
    </location>
</feature>
<organism evidence="10 12">
    <name type="scientific">Thermus brockianus</name>
    <dbReference type="NCBI Taxonomy" id="56956"/>
    <lineage>
        <taxon>Bacteria</taxon>
        <taxon>Thermotogati</taxon>
        <taxon>Deinococcota</taxon>
        <taxon>Deinococci</taxon>
        <taxon>Thermales</taxon>
        <taxon>Thermaceae</taxon>
        <taxon>Thermus</taxon>
    </lineage>
</organism>
<evidence type="ECO:0000256" key="2">
    <source>
        <dbReference type="ARBA" id="ARBA00022490"/>
    </source>
</evidence>
<keyword evidence="6" id="KW-0560">Oxidoreductase</keyword>
<dbReference type="PROSITE" id="PS51379">
    <property type="entry name" value="4FE4S_FER_2"/>
    <property type="match status" value="1"/>
</dbReference>
<evidence type="ECO:0000256" key="1">
    <source>
        <dbReference type="ARBA" id="ARBA00022485"/>
    </source>
</evidence>
<dbReference type="InterPro" id="IPR016024">
    <property type="entry name" value="ARM-type_fold"/>
</dbReference>
<evidence type="ECO:0000313" key="12">
    <source>
        <dbReference type="Proteomes" id="UP000182993"/>
    </source>
</evidence>
<keyword evidence="1" id="KW-0004">4Fe-4S</keyword>
<dbReference type="SUPFAM" id="SSF46548">
    <property type="entry name" value="alpha-helical ferredoxin"/>
    <property type="match status" value="1"/>
</dbReference>
<evidence type="ECO:0000256" key="6">
    <source>
        <dbReference type="ARBA" id="ARBA00023002"/>
    </source>
</evidence>
<name>A0A1J0LUT6_THEBO</name>